<comment type="caution">
    <text evidence="2">The sequence shown here is derived from an EMBL/GenBank/DDBJ whole genome shotgun (WGS) entry which is preliminary data.</text>
</comment>
<dbReference type="PANTHER" id="PTHR13152:SF0">
    <property type="entry name" value="GENERAL TRANSCRIPTION FACTOR IIH SUBUNIT 4"/>
    <property type="match status" value="1"/>
</dbReference>
<dbReference type="GO" id="GO:0003690">
    <property type="term" value="F:double-stranded DNA binding"/>
    <property type="evidence" value="ECO:0007669"/>
    <property type="project" value="TreeGrafter"/>
</dbReference>
<comment type="function">
    <text evidence="1">Component of the general transcription and DNA repair factor IIH (TFIIH) core complex which is involved in general and transcription-coupled nucleotide excision repair (NER) of damaged DNA.</text>
</comment>
<keyword evidence="1" id="KW-0804">Transcription</keyword>
<proteinExistence type="inferred from homology"/>
<evidence type="ECO:0000313" key="2">
    <source>
        <dbReference type="EMBL" id="MPC50301.1"/>
    </source>
</evidence>
<keyword evidence="1" id="KW-0539">Nucleus</keyword>
<keyword evidence="1" id="KW-0227">DNA damage</keyword>
<keyword evidence="1" id="KW-0234">DNA repair</keyword>
<evidence type="ECO:0000313" key="3">
    <source>
        <dbReference type="Proteomes" id="UP000324222"/>
    </source>
</evidence>
<comment type="subcellular location">
    <subcellularLocation>
        <location evidence="1">Nucleus</location>
    </subcellularLocation>
</comment>
<dbReference type="Proteomes" id="UP000324222">
    <property type="component" value="Unassembled WGS sequence"/>
</dbReference>
<dbReference type="GO" id="GO:0000439">
    <property type="term" value="C:transcription factor TFIIH core complex"/>
    <property type="evidence" value="ECO:0007669"/>
    <property type="project" value="InterPro"/>
</dbReference>
<dbReference type="GO" id="GO:0006289">
    <property type="term" value="P:nucleotide-excision repair"/>
    <property type="evidence" value="ECO:0007669"/>
    <property type="project" value="InterPro"/>
</dbReference>
<dbReference type="PANTHER" id="PTHR13152">
    <property type="entry name" value="TFIIH, POLYPEPTIDE 4"/>
    <property type="match status" value="1"/>
</dbReference>
<keyword evidence="1" id="KW-0805">Transcription regulation</keyword>
<comment type="similarity">
    <text evidence="1">Belongs to the TFB2 family.</text>
</comment>
<gene>
    <name evidence="2" type="primary">Gtf2h4_1</name>
    <name evidence="2" type="ORF">E2C01_044125</name>
</gene>
<protein>
    <recommendedName>
        <fullName evidence="1">General transcription factor IIH subunit 4</fullName>
    </recommendedName>
</protein>
<accession>A0A5B7FSB4</accession>
<evidence type="ECO:0000256" key="1">
    <source>
        <dbReference type="RuleBase" id="RU364024"/>
    </source>
</evidence>
<dbReference type="GO" id="GO:0001671">
    <property type="term" value="F:ATPase activator activity"/>
    <property type="evidence" value="ECO:0007669"/>
    <property type="project" value="InterPro"/>
</dbReference>
<organism evidence="2 3">
    <name type="scientific">Portunus trituberculatus</name>
    <name type="common">Swimming crab</name>
    <name type="synonym">Neptunus trituberculatus</name>
    <dbReference type="NCBI Taxonomy" id="210409"/>
    <lineage>
        <taxon>Eukaryota</taxon>
        <taxon>Metazoa</taxon>
        <taxon>Ecdysozoa</taxon>
        <taxon>Arthropoda</taxon>
        <taxon>Crustacea</taxon>
        <taxon>Multicrustacea</taxon>
        <taxon>Malacostraca</taxon>
        <taxon>Eumalacostraca</taxon>
        <taxon>Eucarida</taxon>
        <taxon>Decapoda</taxon>
        <taxon>Pleocyemata</taxon>
        <taxon>Brachyura</taxon>
        <taxon>Eubrachyura</taxon>
        <taxon>Portunoidea</taxon>
        <taxon>Portunidae</taxon>
        <taxon>Portuninae</taxon>
        <taxon>Portunus</taxon>
    </lineage>
</organism>
<reference evidence="2 3" key="1">
    <citation type="submission" date="2019-05" db="EMBL/GenBank/DDBJ databases">
        <title>Another draft genome of Portunus trituberculatus and its Hox gene families provides insights of decapod evolution.</title>
        <authorList>
            <person name="Jeong J.-H."/>
            <person name="Song I."/>
            <person name="Kim S."/>
            <person name="Choi T."/>
            <person name="Kim D."/>
            <person name="Ryu S."/>
            <person name="Kim W."/>
        </authorList>
    </citation>
    <scope>NUCLEOTIDE SEQUENCE [LARGE SCALE GENOMIC DNA]</scope>
    <source>
        <tissue evidence="2">Muscle</tissue>
    </source>
</reference>
<name>A0A5B7FSB4_PORTR</name>
<dbReference type="EMBL" id="VSRR010009415">
    <property type="protein sequence ID" value="MPC50301.1"/>
    <property type="molecule type" value="Genomic_DNA"/>
</dbReference>
<dbReference type="GO" id="GO:0005675">
    <property type="term" value="C:transcription factor TFIIH holo complex"/>
    <property type="evidence" value="ECO:0007669"/>
    <property type="project" value="TreeGrafter"/>
</dbReference>
<dbReference type="Pfam" id="PF03849">
    <property type="entry name" value="Tfb2"/>
    <property type="match status" value="1"/>
</dbReference>
<dbReference type="InterPro" id="IPR004598">
    <property type="entry name" value="TFIIH_p52/Tfb2"/>
</dbReference>
<dbReference type="AlphaFoldDB" id="A0A5B7FSB4"/>
<dbReference type="OrthoDB" id="364513at2759"/>
<sequence length="339" mass="38227">MRPNLRGEWTWGASSLGRMDCKAICSRLPILTPYLHIKLENLKPFNFFGRTRGMGASSAESTVHLAATVCQQASWDVGDIAAEHRQGTQVLLDMCIWQEVKDQQGNMAIRLSSTFRENLKVAMLGGGTPWTMSATLDSDPHQRNVEFLDKYAMDRWESVLQFLVQPGRGQKAISRDAMRTLLHAGLIESSGESDNMQITSAGFQFLLLDTASQVWFFILKYLETVTERGMSLVACLTFLFKLSFSTLGKDYSMEGMDNELLTFLQHLREFGLVYLRKRSSGRFYPTRLALNITAGQNKGIIDVPKQGNLVIETNYRVYAYTTSELQISLLAIFCDIEGR</sequence>
<keyword evidence="3" id="KW-1185">Reference proteome</keyword>